<evidence type="ECO:0000313" key="3">
    <source>
        <dbReference type="Proteomes" id="UP000007490"/>
    </source>
</evidence>
<proteinExistence type="predicted"/>
<evidence type="ECO:0000256" key="1">
    <source>
        <dbReference type="SAM" id="Phobius"/>
    </source>
</evidence>
<dbReference type="Proteomes" id="UP000007490">
    <property type="component" value="Chromosome"/>
</dbReference>
<keyword evidence="1" id="KW-1133">Transmembrane helix</keyword>
<dbReference type="AlphaFoldDB" id="F0TC75"/>
<gene>
    <name evidence="2" type="ordered locus">Metbo_0979</name>
</gene>
<name>F0TC75_METLA</name>
<dbReference type="HOGENOM" id="CLU_3039060_0_0_2"/>
<protein>
    <submittedName>
        <fullName evidence="2">Uncharacterized protein</fullName>
    </submittedName>
</protein>
<dbReference type="EMBL" id="CP002551">
    <property type="protein sequence ID" value="ADZ09226.1"/>
    <property type="molecule type" value="Genomic_DNA"/>
</dbReference>
<reference evidence="2 3" key="2">
    <citation type="journal article" date="2014" name="Int. J. Syst. Evol. Microbiol.">
        <title>Methanobacterium paludis sp. nov. and a novel strain of Methanobacterium lacus isolated from northern peatlands.</title>
        <authorList>
            <person name="Cadillo-Quiroz H."/>
            <person name="Brauer S.L."/>
            <person name="Goodson N."/>
            <person name="Yavitt J.B."/>
            <person name="Zinder S.H."/>
        </authorList>
    </citation>
    <scope>NUCLEOTIDE SEQUENCE [LARGE SCALE GENOMIC DNA]</scope>
    <source>
        <strain evidence="2 3">AL-21</strain>
    </source>
</reference>
<sequence>MGMISLIDEDLDEDVDETIQHYARKKRETSKNKVFMPAIVIIIILVVLIVYFIV</sequence>
<dbReference type="RefSeq" id="WP_013644577.1">
    <property type="nucleotide sequence ID" value="NC_015216.1"/>
</dbReference>
<accession>F0TC75</accession>
<reference evidence="3" key="1">
    <citation type="submission" date="2011-02" db="EMBL/GenBank/DDBJ databases">
        <title>Complete sequence of Methanobacterium sp. AL-21.</title>
        <authorList>
            <consortium name="US DOE Joint Genome Institute"/>
            <person name="Lucas S."/>
            <person name="Copeland A."/>
            <person name="Lapidus A."/>
            <person name="Cheng J.-F."/>
            <person name="Goodwin L."/>
            <person name="Pitluck S."/>
            <person name="Chertkov O."/>
            <person name="Detter J.C."/>
            <person name="Han C."/>
            <person name="Tapia R."/>
            <person name="Land M."/>
            <person name="Hauser L."/>
            <person name="Kyrpides N."/>
            <person name="Ivanova N."/>
            <person name="Mikhailova N."/>
            <person name="Pagani I."/>
            <person name="Cadillo-Quiroz H."/>
            <person name="Imachi H."/>
            <person name="Zinder S."/>
            <person name="Liu W."/>
            <person name="Woyke T."/>
        </authorList>
    </citation>
    <scope>NUCLEOTIDE SEQUENCE [LARGE SCALE GENOMIC DNA]</scope>
    <source>
        <strain evidence="3">AL-21</strain>
    </source>
</reference>
<feature type="transmembrane region" description="Helical" evidence="1">
    <location>
        <begin position="34"/>
        <end position="53"/>
    </location>
</feature>
<organism evidence="2 3">
    <name type="scientific">Methanobacterium lacus (strain AL-21)</name>
    <dbReference type="NCBI Taxonomy" id="877455"/>
    <lineage>
        <taxon>Archaea</taxon>
        <taxon>Methanobacteriati</taxon>
        <taxon>Methanobacteriota</taxon>
        <taxon>Methanomada group</taxon>
        <taxon>Methanobacteria</taxon>
        <taxon>Methanobacteriales</taxon>
        <taxon>Methanobacteriaceae</taxon>
        <taxon>Methanobacterium</taxon>
    </lineage>
</organism>
<keyword evidence="1" id="KW-0812">Transmembrane</keyword>
<dbReference type="GeneID" id="43500400"/>
<keyword evidence="3" id="KW-1185">Reference proteome</keyword>
<keyword evidence="1" id="KW-0472">Membrane</keyword>
<dbReference type="STRING" id="877455.Metbo_0979"/>
<dbReference type="KEGG" id="mel:Metbo_0979"/>
<evidence type="ECO:0000313" key="2">
    <source>
        <dbReference type="EMBL" id="ADZ09226.1"/>
    </source>
</evidence>